<sequence length="243" mass="27371">MTSKRLRSTLLIVLCSLIINSSFAQSNYFKWSAGFGAGPNFSKTDVAKGSWGHTAYGEVNHYLTPFVSMGVEAQYGLVQGGNIRTDPHNRQFVNEYSSISLNFKMALGELIDFESSKFLDNIKSAYVGIGVGVIRNNITDIVRIKPLWAAYDPGFGPFPGENKTNNLWVPLNLGYNYYLYDGYGYIRYAINLNLQSNFTFGEGLDGYDDPSTKFKNYSPDSYNAYSIGFKYFFGNTRAYRRTL</sequence>
<evidence type="ECO:0000313" key="3">
    <source>
        <dbReference type="EMBL" id="TCO27141.1"/>
    </source>
</evidence>
<evidence type="ECO:0000313" key="4">
    <source>
        <dbReference type="Proteomes" id="UP000295684"/>
    </source>
</evidence>
<evidence type="ECO:0000313" key="2">
    <source>
        <dbReference type="EMBL" id="GGE59216.1"/>
    </source>
</evidence>
<dbReference type="Proteomes" id="UP000295684">
    <property type="component" value="Unassembled WGS sequence"/>
</dbReference>
<reference evidence="5" key="2">
    <citation type="journal article" date="2019" name="Int. J. Syst. Evol. Microbiol.">
        <title>The Global Catalogue of Microorganisms (GCM) 10K type strain sequencing project: providing services to taxonomists for standard genome sequencing and annotation.</title>
        <authorList>
            <consortium name="The Broad Institute Genomics Platform"/>
            <consortium name="The Broad Institute Genome Sequencing Center for Infectious Disease"/>
            <person name="Wu L."/>
            <person name="Ma J."/>
        </authorList>
    </citation>
    <scope>NUCLEOTIDE SEQUENCE [LARGE SCALE GENOMIC DNA]</scope>
    <source>
        <strain evidence="5">CGMCC 1.15644</strain>
    </source>
</reference>
<keyword evidence="1" id="KW-0732">Signal</keyword>
<feature type="chain" id="PRO_5020786775" description="Outer membrane protein with beta-barrel domain" evidence="1">
    <location>
        <begin position="25"/>
        <end position="243"/>
    </location>
</feature>
<gene>
    <name evidence="3" type="ORF">EV200_103475</name>
    <name evidence="2" type="ORF">GCM10011413_27100</name>
</gene>
<evidence type="ECO:0000313" key="5">
    <source>
        <dbReference type="Proteomes" id="UP000622648"/>
    </source>
</evidence>
<dbReference type="Proteomes" id="UP000622648">
    <property type="component" value="Unassembled WGS sequence"/>
</dbReference>
<comment type="caution">
    <text evidence="3">The sequence shown here is derived from an EMBL/GenBank/DDBJ whole genome shotgun (WGS) entry which is preliminary data.</text>
</comment>
<accession>A0A4R2HF64</accession>
<dbReference type="EMBL" id="BMJO01000004">
    <property type="protein sequence ID" value="GGE59216.1"/>
    <property type="molecule type" value="Genomic_DNA"/>
</dbReference>
<organism evidence="3 4">
    <name type="scientific">Pedobacter psychrotolerans</name>
    <dbReference type="NCBI Taxonomy" id="1843235"/>
    <lineage>
        <taxon>Bacteria</taxon>
        <taxon>Pseudomonadati</taxon>
        <taxon>Bacteroidota</taxon>
        <taxon>Sphingobacteriia</taxon>
        <taxon>Sphingobacteriales</taxon>
        <taxon>Sphingobacteriaceae</taxon>
        <taxon>Pedobacter</taxon>
    </lineage>
</organism>
<dbReference type="RefSeq" id="WP_132531684.1">
    <property type="nucleotide sequence ID" value="NZ_BMJO01000004.1"/>
</dbReference>
<proteinExistence type="predicted"/>
<reference evidence="3 4" key="3">
    <citation type="submission" date="2019-03" db="EMBL/GenBank/DDBJ databases">
        <title>Genomic Encyclopedia of Type Strains, Phase IV (KMG-IV): sequencing the most valuable type-strain genomes for metagenomic binning, comparative biology and taxonomic classification.</title>
        <authorList>
            <person name="Goeker M."/>
        </authorList>
    </citation>
    <scope>NUCLEOTIDE SEQUENCE [LARGE SCALE GENOMIC DNA]</scope>
    <source>
        <strain evidence="3 4">DSM 103236</strain>
    </source>
</reference>
<evidence type="ECO:0000256" key="1">
    <source>
        <dbReference type="SAM" id="SignalP"/>
    </source>
</evidence>
<feature type="signal peptide" evidence="1">
    <location>
        <begin position="1"/>
        <end position="24"/>
    </location>
</feature>
<reference evidence="2" key="1">
    <citation type="journal article" date="2014" name="Int. J. Syst. Evol. Microbiol.">
        <title>Complete genome of a new Firmicutes species belonging to the dominant human colonic microbiota ('Ruminococcus bicirculans') reveals two chromosomes and a selective capacity to utilize plant glucans.</title>
        <authorList>
            <consortium name="NISC Comparative Sequencing Program"/>
            <person name="Wegmann U."/>
            <person name="Louis P."/>
            <person name="Goesmann A."/>
            <person name="Henrissat B."/>
            <person name="Duncan S.H."/>
            <person name="Flint H.J."/>
        </authorList>
    </citation>
    <scope>NUCLEOTIDE SEQUENCE</scope>
    <source>
        <strain evidence="2">CGMCC 1.15644</strain>
    </source>
</reference>
<dbReference type="OrthoDB" id="648040at2"/>
<evidence type="ECO:0008006" key="6">
    <source>
        <dbReference type="Google" id="ProtNLM"/>
    </source>
</evidence>
<name>A0A4R2HF64_9SPHI</name>
<dbReference type="AlphaFoldDB" id="A0A4R2HF64"/>
<keyword evidence="5" id="KW-1185">Reference proteome</keyword>
<dbReference type="EMBL" id="SLWO01000003">
    <property type="protein sequence ID" value="TCO27141.1"/>
    <property type="molecule type" value="Genomic_DNA"/>
</dbReference>
<reference evidence="2" key="4">
    <citation type="submission" date="2024-05" db="EMBL/GenBank/DDBJ databases">
        <authorList>
            <person name="Sun Q."/>
            <person name="Zhou Y."/>
        </authorList>
    </citation>
    <scope>NUCLEOTIDE SEQUENCE</scope>
    <source>
        <strain evidence="2">CGMCC 1.15644</strain>
    </source>
</reference>
<protein>
    <recommendedName>
        <fullName evidence="6">Outer membrane protein with beta-barrel domain</fullName>
    </recommendedName>
</protein>